<feature type="region of interest" description="Disordered" evidence="2">
    <location>
        <begin position="20"/>
        <end position="41"/>
    </location>
</feature>
<evidence type="ECO:0000256" key="2">
    <source>
        <dbReference type="SAM" id="MobiDB-lite"/>
    </source>
</evidence>
<dbReference type="AlphaFoldDB" id="A0A0C9SRL9"/>
<gene>
    <name evidence="3" type="ORF">PLICRDRAFT_179132</name>
</gene>
<dbReference type="HOGENOM" id="CLU_511012_0_0_1"/>
<evidence type="ECO:0000313" key="4">
    <source>
        <dbReference type="Proteomes" id="UP000053263"/>
    </source>
</evidence>
<reference evidence="3 4" key="1">
    <citation type="submission" date="2014-06" db="EMBL/GenBank/DDBJ databases">
        <title>Evolutionary Origins and Diversification of the Mycorrhizal Mutualists.</title>
        <authorList>
            <consortium name="DOE Joint Genome Institute"/>
            <consortium name="Mycorrhizal Genomics Consortium"/>
            <person name="Kohler A."/>
            <person name="Kuo A."/>
            <person name="Nagy L.G."/>
            <person name="Floudas D."/>
            <person name="Copeland A."/>
            <person name="Barry K.W."/>
            <person name="Cichocki N."/>
            <person name="Veneault-Fourrey C."/>
            <person name="LaButti K."/>
            <person name="Lindquist E.A."/>
            <person name="Lipzen A."/>
            <person name="Lundell T."/>
            <person name="Morin E."/>
            <person name="Murat C."/>
            <person name="Riley R."/>
            <person name="Ohm R."/>
            <person name="Sun H."/>
            <person name="Tunlid A."/>
            <person name="Henrissat B."/>
            <person name="Grigoriev I.V."/>
            <person name="Hibbett D.S."/>
            <person name="Martin F."/>
        </authorList>
    </citation>
    <scope>NUCLEOTIDE SEQUENCE [LARGE SCALE GENOMIC DNA]</scope>
    <source>
        <strain evidence="3 4">FD-325 SS-3</strain>
    </source>
</reference>
<protein>
    <submittedName>
        <fullName evidence="3">Uncharacterized protein</fullName>
    </submittedName>
</protein>
<sequence>MEVSREGAKKSTIFSSIGRTIKSRFKGHPNEDGDSSTEKAFEPEKLDVTAIDRQGICSRNIWTFPATESHSPTSTIPEAFETNFSPGTACTTYTSVPGPLSDTHTPPDNVIRKYSNELVQAREEIGRLQGILALEAKAGSSAKHDMERRHMELLTVLRDLEARLRTAERRSRRDTDEIKRLTAKMDEERSTTRAAYQEQMEKVQDLLGQRKNLKAQVERLTKPEPSLDVFDNSVDQVSESYIKSHGQPSLDGLNYAIDNLIQNALTDVEHFMRLHQQDETVENSMDCDLFGVHQNHPLLVGLGIRGSESVPLIPLLVALASQEFADDYLGLLLDAFLHHAICCELHALFFSGRVATFRRPGRADLLEDLFDRIVSNGDWNASQRWRALAASAHSQIVHFSEYEGHAAALARDIVALLRRTYRVPAAKLDTVYRILSQGLVAVYQDAHELSLITKRDLLSARISVTVYSAGVLDDGRGEDIWPDMGNGFVAGDRVIGVYSLGLEKVAKDGGTSHLALPKSFTTALLREVGVHMA</sequence>
<dbReference type="OrthoDB" id="3028347at2759"/>
<proteinExistence type="predicted"/>
<feature type="compositionally biased region" description="Basic and acidic residues" evidence="2">
    <location>
        <begin position="28"/>
        <end position="41"/>
    </location>
</feature>
<dbReference type="Proteomes" id="UP000053263">
    <property type="component" value="Unassembled WGS sequence"/>
</dbReference>
<accession>A0A0C9SRL9</accession>
<organism evidence="3 4">
    <name type="scientific">Plicaturopsis crispa FD-325 SS-3</name>
    <dbReference type="NCBI Taxonomy" id="944288"/>
    <lineage>
        <taxon>Eukaryota</taxon>
        <taxon>Fungi</taxon>
        <taxon>Dikarya</taxon>
        <taxon>Basidiomycota</taxon>
        <taxon>Agaricomycotina</taxon>
        <taxon>Agaricomycetes</taxon>
        <taxon>Agaricomycetidae</taxon>
        <taxon>Amylocorticiales</taxon>
        <taxon>Amylocorticiaceae</taxon>
        <taxon>Plicatura</taxon>
        <taxon>Plicaturopsis crispa</taxon>
    </lineage>
</organism>
<keyword evidence="1" id="KW-0175">Coiled coil</keyword>
<feature type="coiled-coil region" evidence="1">
    <location>
        <begin position="111"/>
        <end position="216"/>
    </location>
</feature>
<evidence type="ECO:0000256" key="1">
    <source>
        <dbReference type="SAM" id="Coils"/>
    </source>
</evidence>
<keyword evidence="4" id="KW-1185">Reference proteome</keyword>
<name>A0A0C9SRL9_PLICR</name>
<dbReference type="EMBL" id="KN832569">
    <property type="protein sequence ID" value="KII84792.1"/>
    <property type="molecule type" value="Genomic_DNA"/>
</dbReference>
<evidence type="ECO:0000313" key="3">
    <source>
        <dbReference type="EMBL" id="KII84792.1"/>
    </source>
</evidence>